<evidence type="ECO:0000256" key="2">
    <source>
        <dbReference type="ARBA" id="ARBA00022553"/>
    </source>
</evidence>
<gene>
    <name evidence="14" type="ORF">CH63R_02934</name>
</gene>
<feature type="compositionally biased region" description="Polar residues" evidence="12">
    <location>
        <begin position="990"/>
        <end position="1009"/>
    </location>
</feature>
<keyword evidence="15" id="KW-1185">Reference proteome</keyword>
<evidence type="ECO:0000313" key="15">
    <source>
        <dbReference type="Proteomes" id="UP000092177"/>
    </source>
</evidence>
<keyword evidence="3 10" id="KW-0853">WD repeat</keyword>
<dbReference type="GeneID" id="28862016"/>
<feature type="compositionally biased region" description="Basic and acidic residues" evidence="12">
    <location>
        <begin position="1012"/>
        <end position="1021"/>
    </location>
</feature>
<dbReference type="Pfam" id="PF08174">
    <property type="entry name" value="Anillin"/>
    <property type="match status" value="1"/>
</dbReference>
<feature type="compositionally biased region" description="Polar residues" evidence="12">
    <location>
        <begin position="476"/>
        <end position="489"/>
    </location>
</feature>
<dbReference type="Gene3D" id="2.30.29.30">
    <property type="entry name" value="Pleckstrin-homology domain (PH domain)/Phosphotyrosine-binding domain (PTB)"/>
    <property type="match status" value="1"/>
</dbReference>
<feature type="compositionally biased region" description="Low complexity" evidence="12">
    <location>
        <begin position="537"/>
        <end position="546"/>
    </location>
</feature>
<feature type="compositionally biased region" description="Polar residues" evidence="12">
    <location>
        <begin position="152"/>
        <end position="172"/>
    </location>
</feature>
<evidence type="ECO:0000256" key="3">
    <source>
        <dbReference type="ARBA" id="ARBA00022574"/>
    </source>
</evidence>
<name>A0A1B7YQM9_COLHI</name>
<feature type="region of interest" description="Disordered" evidence="12">
    <location>
        <begin position="956"/>
        <end position="1076"/>
    </location>
</feature>
<feature type="compositionally biased region" description="Acidic residues" evidence="12">
    <location>
        <begin position="570"/>
        <end position="580"/>
    </location>
</feature>
<proteinExistence type="inferred from homology"/>
<evidence type="ECO:0000256" key="8">
    <source>
        <dbReference type="ARBA" id="ARBA00023306"/>
    </source>
</evidence>
<comment type="caution">
    <text evidence="14">The sequence shown here is derived from an EMBL/GenBank/DDBJ whole genome shotgun (WGS) entry which is preliminary data.</text>
</comment>
<evidence type="ECO:0000256" key="4">
    <source>
        <dbReference type="ARBA" id="ARBA00022618"/>
    </source>
</evidence>
<dbReference type="SMART" id="SM00320">
    <property type="entry name" value="WD40"/>
    <property type="match status" value="4"/>
</dbReference>
<feature type="compositionally biased region" description="Acidic residues" evidence="12">
    <location>
        <begin position="1980"/>
        <end position="1992"/>
    </location>
</feature>
<dbReference type="Pfam" id="PF08953">
    <property type="entry name" value="DUF1899"/>
    <property type="match status" value="1"/>
</dbReference>
<dbReference type="CDD" id="cd13278">
    <property type="entry name" value="PH_Bud4"/>
    <property type="match status" value="1"/>
</dbReference>
<feature type="compositionally biased region" description="Polar residues" evidence="12">
    <location>
        <begin position="179"/>
        <end position="188"/>
    </location>
</feature>
<dbReference type="InterPro" id="IPR011993">
    <property type="entry name" value="PH-like_dom_sf"/>
</dbReference>
<dbReference type="PROSITE" id="PS00678">
    <property type="entry name" value="WD_REPEATS_1"/>
    <property type="match status" value="2"/>
</dbReference>
<dbReference type="GO" id="GO:0030479">
    <property type="term" value="C:actin cortical patch"/>
    <property type="evidence" value="ECO:0007669"/>
    <property type="project" value="UniProtKB-ARBA"/>
</dbReference>
<dbReference type="InterPro" id="IPR019775">
    <property type="entry name" value="WD40_repeat_CS"/>
</dbReference>
<feature type="region of interest" description="Disordered" evidence="12">
    <location>
        <begin position="1"/>
        <end position="871"/>
    </location>
</feature>
<dbReference type="Proteomes" id="UP000092177">
    <property type="component" value="Chromosome 2"/>
</dbReference>
<dbReference type="PRINTS" id="PR00320">
    <property type="entry name" value="GPROTEINBRPT"/>
</dbReference>
<keyword evidence="2" id="KW-0597">Phosphoprotein</keyword>
<dbReference type="PROSITE" id="PS50082">
    <property type="entry name" value="WD_REPEATS_2"/>
    <property type="match status" value="3"/>
</dbReference>
<dbReference type="SUPFAM" id="SSF50978">
    <property type="entry name" value="WD40 repeat-like"/>
    <property type="match status" value="1"/>
</dbReference>
<dbReference type="GO" id="GO:0051301">
    <property type="term" value="P:cell division"/>
    <property type="evidence" value="ECO:0007669"/>
    <property type="project" value="UniProtKB-KW"/>
</dbReference>
<dbReference type="Pfam" id="PF00400">
    <property type="entry name" value="WD40"/>
    <property type="match status" value="3"/>
</dbReference>
<feature type="repeat" description="WD" evidence="10">
    <location>
        <begin position="1592"/>
        <end position="1634"/>
    </location>
</feature>
<dbReference type="InterPro" id="IPR052007">
    <property type="entry name" value="Bud4"/>
</dbReference>
<dbReference type="InterPro" id="IPR020472">
    <property type="entry name" value="WD40_PAC1"/>
</dbReference>
<dbReference type="SUPFAM" id="SSF50729">
    <property type="entry name" value="PH domain-like"/>
    <property type="match status" value="1"/>
</dbReference>
<dbReference type="FunFam" id="2.30.29.30:FF:000311">
    <property type="entry name" value="GTP binding protein (Bud4)"/>
    <property type="match status" value="1"/>
</dbReference>
<feature type="repeat" description="WD" evidence="10">
    <location>
        <begin position="1648"/>
        <end position="1690"/>
    </location>
</feature>
<evidence type="ECO:0000256" key="9">
    <source>
        <dbReference type="ARBA" id="ARBA00062568"/>
    </source>
</evidence>
<dbReference type="EMBL" id="LTAN01000002">
    <property type="protein sequence ID" value="OBR14208.1"/>
    <property type="molecule type" value="Genomic_DNA"/>
</dbReference>
<dbReference type="FunFam" id="2.130.10.10:FF:000197">
    <property type="entry name" value="Coronin"/>
    <property type="match status" value="1"/>
</dbReference>
<reference evidence="15" key="1">
    <citation type="journal article" date="2017" name="BMC Genomics">
        <title>Gapless genome assembly of Colletotrichum higginsianum reveals chromosome structure and association of transposable elements with secondary metabolite gene clusters.</title>
        <authorList>
            <person name="Dallery J.-F."/>
            <person name="Lapalu N."/>
            <person name="Zampounis A."/>
            <person name="Pigne S."/>
            <person name="Luyten I."/>
            <person name="Amselem J."/>
            <person name="Wittenberg A.H.J."/>
            <person name="Zhou S."/>
            <person name="de Queiroz M.V."/>
            <person name="Robin G.P."/>
            <person name="Auger A."/>
            <person name="Hainaut M."/>
            <person name="Henrissat B."/>
            <person name="Kim K.-T."/>
            <person name="Lee Y.-H."/>
            <person name="Lespinet O."/>
            <person name="Schwartz D.C."/>
            <person name="Thon M.R."/>
            <person name="O'Connell R.J."/>
        </authorList>
    </citation>
    <scope>NUCLEOTIDE SEQUENCE [LARGE SCALE GENOMIC DNA]</scope>
    <source>
        <strain evidence="15">IMI 349063</strain>
    </source>
</reference>
<dbReference type="SMART" id="SM01167">
    <property type="entry name" value="DUF1900"/>
    <property type="match status" value="1"/>
</dbReference>
<evidence type="ECO:0000313" key="14">
    <source>
        <dbReference type="EMBL" id="OBR14208.1"/>
    </source>
</evidence>
<organism evidence="14 15">
    <name type="scientific">Colletotrichum higginsianum (strain IMI 349063)</name>
    <name type="common">Crucifer anthracnose fungus</name>
    <dbReference type="NCBI Taxonomy" id="759273"/>
    <lineage>
        <taxon>Eukaryota</taxon>
        <taxon>Fungi</taxon>
        <taxon>Dikarya</taxon>
        <taxon>Ascomycota</taxon>
        <taxon>Pezizomycotina</taxon>
        <taxon>Sordariomycetes</taxon>
        <taxon>Hypocreomycetidae</taxon>
        <taxon>Glomerellales</taxon>
        <taxon>Glomerellaceae</taxon>
        <taxon>Colletotrichum</taxon>
        <taxon>Colletotrichum destructivum species complex</taxon>
    </lineage>
</organism>
<dbReference type="KEGG" id="chig:CH63R_02934"/>
<feature type="compositionally biased region" description="Acidic residues" evidence="12">
    <location>
        <begin position="826"/>
        <end position="839"/>
    </location>
</feature>
<feature type="repeat" description="WD" evidence="10">
    <location>
        <begin position="1690"/>
        <end position="1731"/>
    </location>
</feature>
<dbReference type="PROSITE" id="PS50003">
    <property type="entry name" value="PH_DOMAIN"/>
    <property type="match status" value="1"/>
</dbReference>
<feature type="compositionally biased region" description="Basic residues" evidence="12">
    <location>
        <begin position="1047"/>
        <end position="1056"/>
    </location>
</feature>
<feature type="compositionally biased region" description="Polar residues" evidence="12">
    <location>
        <begin position="48"/>
        <end position="78"/>
    </location>
</feature>
<keyword evidence="6 11" id="KW-0175">Coiled coil</keyword>
<feature type="compositionally biased region" description="Polar residues" evidence="12">
    <location>
        <begin position="2036"/>
        <end position="2059"/>
    </location>
</feature>
<dbReference type="InterPro" id="IPR036322">
    <property type="entry name" value="WD40_repeat_dom_sf"/>
</dbReference>
<dbReference type="Gene3D" id="2.130.10.10">
    <property type="entry name" value="YVTN repeat-like/Quinoprotein amine dehydrogenase"/>
    <property type="match status" value="1"/>
</dbReference>
<feature type="compositionally biased region" description="Basic and acidic residues" evidence="12">
    <location>
        <begin position="366"/>
        <end position="382"/>
    </location>
</feature>
<evidence type="ECO:0000256" key="10">
    <source>
        <dbReference type="PROSITE-ProRule" id="PRU00221"/>
    </source>
</evidence>
<evidence type="ECO:0000256" key="11">
    <source>
        <dbReference type="SAM" id="Coils"/>
    </source>
</evidence>
<dbReference type="RefSeq" id="XP_018162725.1">
    <property type="nucleotide sequence ID" value="XM_018297909.1"/>
</dbReference>
<feature type="compositionally biased region" description="Basic and acidic residues" evidence="12">
    <location>
        <begin position="309"/>
        <end position="319"/>
    </location>
</feature>
<sequence length="2119" mass="233165">MASSEEPVHPLRISKGSSTPGSPPAAKANTGIPRPLSELSPSDHRRNSPSWKQPSKKMTLNTDSSPFQSSPLETTTSPRLFWQKRNLDSISTENSGLYGGRHGSPSPTRRTSIERLQRASRVKNSNILALEQKQEYDPARVPQVERPLAKHQGSSFDGTTTIINGLRSSDSLNRGIGHQRNNSKSNIPIYSPAPSPTKTATPMQATPSNPPRSPGKEQGSSPIKSSLSRSNFKSSFDPETGTWSADTSFDDRELPSGKSLHRHAKSVTFDAAPPQINEYEMATPDISSIGSNSREGSFESMEDEDEEDGHYHFGDHDMEGDSFDASLEDTDKTPVVGPDDWRQSAERMEDPFEGSPMPDALPPRLGRPEHTRSDSSASDHRPLPPLPGMSSPARSESRSSPGLSATAERMIGAHRSLPSPPPAATSKTEIQSIGNGKMTLEERLKLMMLSDDHKSANEQQRERRLRRGTQRDRIQSPASDSETAESSMLSLEADEADDTIGDISALEDYELPTRISRESIMRRVNGGNDDQGVDYFSSPAASSSPERPSPERRLPLPLDPDVPIPSTEDSILDDVSELSDEGSVIIHRDEASDAETESITDLYARSDIDENDADSASHYSDGPARVPEVTHVGDKEVLTPRAASPVYQSFDMASEIRPLELKSDKAGNVSDQEADTAADASVKEPTPEPEVTQIFEPEADSEAESMIEPEAAKESSPHVDAATSLDTPPGRKHSLPELKDDGKDNEFSKGLQSFMLPPPPEPSAQEVEELQPPPKMTDMQAQMQRPSTPKHLSKPDYDGSGWGDPEDEYDEEPGTPESVIHRPMSSDEEEESEIFDEPPMESPAIPERQATIKASGSKLKTRPSNTPSDIIAMREARRQVSREVPDIPAIPERHRNRLSRDLQGEPTIPDEDLVMKRHSSFNKRSLTLDLDFGLSLDQDFDRVIEAQKVAFSQQVHDSSHIASGGPSRQASRPAVATSKVKVDQAGARSLNANTKNQRGYLMRQNTKVVTASDKESSDMWKTRSAGNSPVKAERPQSWTVEPWNGRPRQKSVRRRPQTSGPVPPMPGQESNAQPLNPLAEEDLNPELATEESGERGRLFVKVLGVKDLDLPIPRNERTWFSLTLDNGVHCVTTAWLELARNAPVGQEFELVVPNDLEFQLTLNVKLEKPLPKKVIVQSPTKASKPKTSTFSRVFASPKKRKEMEMRQREEEERLAAEQQKAAQARQMKVAPTAWDLLSPLAAEDGSFARSYVCLKEHESRCYGRPYVVDVACFNEWATEEAAFASSVKSKRGNTAVVRRAPYKIGKLELQLLFVPRPKGSAEEDMPKSMNSCIRELKAAEERLAKNWEGHLSQQGGDCPYWRRRYFKLVGHKLTAYHEATRQPRATINLANAKRLIDDRRALTEKETTGKGGRRRRSAFAEEEEGYMFVEEGFRIRFNNGETIDFYADTAEDKAGWLQALTDLVGRGDSDDEVSGPRKPGKWHDGVWALLWMAAEEDPEIVWGGGFLGAAEAAAAAAATTHERKHPPHLAAKPKCMGHQLGEGKGFSETIDWVETGANPDYLSVNWEAGGGGAFAVIPLGETGKVPDQIPLFRGHTATVLDTDWNPFNDRVIASGSEDGKVFIWQVPENFTLYTDAEEPADVSPVGKLAGHSRKVGQVQFNPAAENILASASGDFTIKLWDINSGSSTHTLKHNDIVQSLSWNASGSMLVTTSRDKKIRVWDVRAEKPVHEAPGHPGAKNSRAVWMGEHNRFATAGFSRMSERQLALWEPGRNEPIGGFSMLDSISGVIMPFWDDGSNCLYLAGKGDGNIRYYEYENDKFEYLSEYKSAEPQRGIAFVPRRGINVHENEVMRAYKTVNDTYIEPISFTVPRRAETFQSDIFPPASGLKPAVSAKEWLEGKEGIPTKIDLESVYEGTAPKEVASDYKPPVIASAPTPAAKPAPKPAPAPEPTPVARSPPPSMKEQQASISSMASKFKDNEPAELEDDDDDNSSFEEVQRPAQRAAAPAAASVPVRVEPAKIPPPIKAVSPPQIKSPPAQQSPVKPASANSPASSTHIESSLDQIRQMLEQQTKLINKQNDKISQLSAEVEGLKRKVNAGGSQDQSERIRQLELELEAARS</sequence>
<feature type="compositionally biased region" description="Acidic residues" evidence="12">
    <location>
        <begin position="697"/>
        <end position="707"/>
    </location>
</feature>
<comment type="similarity">
    <text evidence="1">Belongs to the WD repeat coronin family.</text>
</comment>
<feature type="compositionally biased region" description="Low complexity" evidence="12">
    <location>
        <begin position="1998"/>
        <end position="2015"/>
    </location>
</feature>
<dbReference type="InterPro" id="IPR001680">
    <property type="entry name" value="WD40_rpt"/>
</dbReference>
<keyword evidence="7" id="KW-0009">Actin-binding</keyword>
<evidence type="ECO:0000256" key="5">
    <source>
        <dbReference type="ARBA" id="ARBA00022737"/>
    </source>
</evidence>
<feature type="compositionally biased region" description="Basic and acidic residues" evidence="12">
    <location>
        <begin position="339"/>
        <end position="350"/>
    </location>
</feature>
<keyword evidence="5" id="KW-0677">Repeat</keyword>
<feature type="compositionally biased region" description="Polar residues" evidence="12">
    <location>
        <begin position="425"/>
        <end position="434"/>
    </location>
</feature>
<dbReference type="GO" id="GO:0005525">
    <property type="term" value="F:GTP binding"/>
    <property type="evidence" value="ECO:0007669"/>
    <property type="project" value="TreeGrafter"/>
</dbReference>
<protein>
    <submittedName>
        <fullName evidence="14">PH domain-containing protein</fullName>
    </submittedName>
</protein>
<accession>A0A1B7YQM9</accession>
<dbReference type="InterPro" id="IPR015943">
    <property type="entry name" value="WD40/YVTN_repeat-like_dom_sf"/>
</dbReference>
<dbReference type="OrthoDB" id="2123378at2759"/>
<feature type="compositionally biased region" description="Low complexity" evidence="12">
    <location>
        <begin position="224"/>
        <end position="235"/>
    </location>
</feature>
<dbReference type="GO" id="GO:0003779">
    <property type="term" value="F:actin binding"/>
    <property type="evidence" value="ECO:0007669"/>
    <property type="project" value="UniProtKB-KW"/>
</dbReference>
<dbReference type="Pfam" id="PF16300">
    <property type="entry name" value="WD40_4"/>
    <property type="match status" value="1"/>
</dbReference>
<feature type="domain" description="PH" evidence="13">
    <location>
        <begin position="1344"/>
        <end position="1465"/>
    </location>
</feature>
<keyword evidence="4" id="KW-0132">Cell division</keyword>
<feature type="compositionally biased region" description="Acidic residues" evidence="12">
    <location>
        <begin position="804"/>
        <end position="814"/>
    </location>
</feature>
<feature type="compositionally biased region" description="Pro residues" evidence="12">
    <location>
        <begin position="1937"/>
        <end position="1960"/>
    </location>
</feature>
<comment type="subunit">
    <text evidence="9">Binds to F-actin.</text>
</comment>
<evidence type="ECO:0000259" key="13">
    <source>
        <dbReference type="PROSITE" id="PS50003"/>
    </source>
</evidence>
<feature type="coiled-coil region" evidence="11">
    <location>
        <begin position="1199"/>
        <end position="1227"/>
    </location>
</feature>
<dbReference type="InterPro" id="IPR015048">
    <property type="entry name" value="DUF1899"/>
</dbReference>
<evidence type="ECO:0000256" key="12">
    <source>
        <dbReference type="SAM" id="MobiDB-lite"/>
    </source>
</evidence>
<dbReference type="Pfam" id="PF00169">
    <property type="entry name" value="PH"/>
    <property type="match status" value="1"/>
</dbReference>
<dbReference type="PROSITE" id="PS50294">
    <property type="entry name" value="WD_REPEATS_REGION"/>
    <property type="match status" value="3"/>
</dbReference>
<dbReference type="VEuPathDB" id="FungiDB:CH63R_02934"/>
<evidence type="ECO:0000256" key="6">
    <source>
        <dbReference type="ARBA" id="ARBA00023054"/>
    </source>
</evidence>
<dbReference type="InterPro" id="IPR001849">
    <property type="entry name" value="PH_domain"/>
</dbReference>
<feature type="compositionally biased region" description="Acidic residues" evidence="12">
    <location>
        <begin position="492"/>
        <end position="510"/>
    </location>
</feature>
<dbReference type="SMART" id="SM00233">
    <property type="entry name" value="PH"/>
    <property type="match status" value="1"/>
</dbReference>
<feature type="compositionally biased region" description="Basic and acidic residues" evidence="12">
    <location>
        <begin position="439"/>
        <end position="462"/>
    </location>
</feature>
<dbReference type="PANTHER" id="PTHR36100">
    <property type="entry name" value="BUD SITE SELECTION PROTEIN 4"/>
    <property type="match status" value="1"/>
</dbReference>
<feature type="compositionally biased region" description="Polar residues" evidence="12">
    <location>
        <begin position="1962"/>
        <end position="1972"/>
    </location>
</feature>
<feature type="coiled-coil region" evidence="11">
    <location>
        <begin position="2060"/>
        <end position="2094"/>
    </location>
</feature>
<feature type="compositionally biased region" description="Basic and acidic residues" evidence="12">
    <location>
        <begin position="734"/>
        <end position="747"/>
    </location>
</feature>
<keyword evidence="8" id="KW-0131">Cell cycle</keyword>
<dbReference type="InterPro" id="IPR012966">
    <property type="entry name" value="AHD"/>
</dbReference>
<dbReference type="PANTHER" id="PTHR36100:SF1">
    <property type="entry name" value="BUD SITE SELECTION PROTEIN 4"/>
    <property type="match status" value="1"/>
</dbReference>
<evidence type="ECO:0000256" key="1">
    <source>
        <dbReference type="ARBA" id="ARBA00009482"/>
    </source>
</evidence>
<feature type="compositionally biased region" description="Polar residues" evidence="12">
    <location>
        <begin position="285"/>
        <end position="295"/>
    </location>
</feature>
<feature type="region of interest" description="Disordered" evidence="12">
    <location>
        <begin position="1924"/>
        <end position="2059"/>
    </location>
</feature>
<evidence type="ECO:0000256" key="7">
    <source>
        <dbReference type="ARBA" id="ARBA00023203"/>
    </source>
</evidence>
<feature type="compositionally biased region" description="Low complexity" evidence="12">
    <location>
        <begin position="390"/>
        <end position="401"/>
    </location>
</feature>